<gene>
    <name evidence="1" type="ORF">ACFFN1_12995</name>
</gene>
<accession>A0ABV5X4E3</accession>
<protein>
    <submittedName>
        <fullName evidence="1">Uncharacterized protein</fullName>
    </submittedName>
</protein>
<evidence type="ECO:0000313" key="1">
    <source>
        <dbReference type="EMBL" id="MFB9777305.1"/>
    </source>
</evidence>
<comment type="caution">
    <text evidence="1">The sequence shown here is derived from an EMBL/GenBank/DDBJ whole genome shotgun (WGS) entry which is preliminary data.</text>
</comment>
<organism evidence="1 2">
    <name type="scientific">Brevibacterium otitidis</name>
    <dbReference type="NCBI Taxonomy" id="53364"/>
    <lineage>
        <taxon>Bacteria</taxon>
        <taxon>Bacillati</taxon>
        <taxon>Actinomycetota</taxon>
        <taxon>Actinomycetes</taxon>
        <taxon>Micrococcales</taxon>
        <taxon>Brevibacteriaceae</taxon>
        <taxon>Brevibacterium</taxon>
    </lineage>
</organism>
<name>A0ABV5X4E3_9MICO</name>
<dbReference type="Proteomes" id="UP001589707">
    <property type="component" value="Unassembled WGS sequence"/>
</dbReference>
<dbReference type="RefSeq" id="WP_376841227.1">
    <property type="nucleotide sequence ID" value="NZ_JBHMAU010000075.1"/>
</dbReference>
<sequence>MTTTTHEQAEKNAAAYISLQAKIAELNEQLDEIKTWFATHLPEGKTETSAGNITVSPNRRLNTKKFLENYPVVAWPTFYKTTPDTTAIKKELGENEYHRYCTSGTPRVTVK</sequence>
<proteinExistence type="predicted"/>
<dbReference type="EMBL" id="JBHMAU010000075">
    <property type="protein sequence ID" value="MFB9777305.1"/>
    <property type="molecule type" value="Genomic_DNA"/>
</dbReference>
<keyword evidence="2" id="KW-1185">Reference proteome</keyword>
<reference evidence="1 2" key="1">
    <citation type="submission" date="2024-09" db="EMBL/GenBank/DDBJ databases">
        <authorList>
            <person name="Sun Q."/>
            <person name="Mori K."/>
        </authorList>
    </citation>
    <scope>NUCLEOTIDE SEQUENCE [LARGE SCALE GENOMIC DNA]</scope>
    <source>
        <strain evidence="1 2">JCM 11683</strain>
    </source>
</reference>
<evidence type="ECO:0000313" key="2">
    <source>
        <dbReference type="Proteomes" id="UP001589707"/>
    </source>
</evidence>